<organism evidence="1 2">
    <name type="scientific">Caerostris darwini</name>
    <dbReference type="NCBI Taxonomy" id="1538125"/>
    <lineage>
        <taxon>Eukaryota</taxon>
        <taxon>Metazoa</taxon>
        <taxon>Ecdysozoa</taxon>
        <taxon>Arthropoda</taxon>
        <taxon>Chelicerata</taxon>
        <taxon>Arachnida</taxon>
        <taxon>Araneae</taxon>
        <taxon>Araneomorphae</taxon>
        <taxon>Entelegynae</taxon>
        <taxon>Araneoidea</taxon>
        <taxon>Araneidae</taxon>
        <taxon>Caerostris</taxon>
    </lineage>
</organism>
<sequence length="184" mass="20800">MLSLAAGQKWRPRDILLMCQKNHLWLERLLTHSKDSAHTETNRFIIGARVQLAWIVLTTSTYQSTWRVVSIGIYEGTRRVLSIGTYQGNWLVLSTSTYQGHFFGTPNTPFMNSTVAAWRPPPAWREKIYSLPSSCGVPRNVPIPFSGQAAVSTEAGYHGDDLERGRTRPAAPPLGRKSKQFFFY</sequence>
<accession>A0AAV4NZ27</accession>
<proteinExistence type="predicted"/>
<protein>
    <submittedName>
        <fullName evidence="1">Uncharacterized protein</fullName>
    </submittedName>
</protein>
<comment type="caution">
    <text evidence="1">The sequence shown here is derived from an EMBL/GenBank/DDBJ whole genome shotgun (WGS) entry which is preliminary data.</text>
</comment>
<dbReference type="Proteomes" id="UP001054837">
    <property type="component" value="Unassembled WGS sequence"/>
</dbReference>
<evidence type="ECO:0000313" key="2">
    <source>
        <dbReference type="Proteomes" id="UP001054837"/>
    </source>
</evidence>
<evidence type="ECO:0000313" key="1">
    <source>
        <dbReference type="EMBL" id="GIX88302.1"/>
    </source>
</evidence>
<keyword evidence="2" id="KW-1185">Reference proteome</keyword>
<dbReference type="EMBL" id="BPLQ01002052">
    <property type="protein sequence ID" value="GIX88302.1"/>
    <property type="molecule type" value="Genomic_DNA"/>
</dbReference>
<gene>
    <name evidence="1" type="ORF">CDAR_392521</name>
</gene>
<reference evidence="1 2" key="1">
    <citation type="submission" date="2021-06" db="EMBL/GenBank/DDBJ databases">
        <title>Caerostris darwini draft genome.</title>
        <authorList>
            <person name="Kono N."/>
            <person name="Arakawa K."/>
        </authorList>
    </citation>
    <scope>NUCLEOTIDE SEQUENCE [LARGE SCALE GENOMIC DNA]</scope>
</reference>
<name>A0AAV4NZ27_9ARAC</name>
<dbReference type="AlphaFoldDB" id="A0AAV4NZ27"/>